<keyword evidence="3" id="KW-1185">Reference proteome</keyword>
<keyword evidence="1" id="KW-0812">Transmembrane</keyword>
<evidence type="ECO:0000313" key="3">
    <source>
        <dbReference type="Proteomes" id="UP001150217"/>
    </source>
</evidence>
<comment type="caution">
    <text evidence="2">The sequence shown here is derived from an EMBL/GenBank/DDBJ whole genome shotgun (WGS) entry which is preliminary data.</text>
</comment>
<reference evidence="2" key="1">
    <citation type="submission" date="2022-08" db="EMBL/GenBank/DDBJ databases">
        <title>A Global Phylogenomic Analysis of the Shiitake Genus Lentinula.</title>
        <authorList>
            <consortium name="DOE Joint Genome Institute"/>
            <person name="Sierra-Patev S."/>
            <person name="Min B."/>
            <person name="Naranjo-Ortiz M."/>
            <person name="Looney B."/>
            <person name="Konkel Z."/>
            <person name="Slot J.C."/>
            <person name="Sakamoto Y."/>
            <person name="Steenwyk J.L."/>
            <person name="Rokas A."/>
            <person name="Carro J."/>
            <person name="Camarero S."/>
            <person name="Ferreira P."/>
            <person name="Molpeceres G."/>
            <person name="Ruiz-Duenas F.J."/>
            <person name="Serrano A."/>
            <person name="Henrissat B."/>
            <person name="Drula E."/>
            <person name="Hughes K.W."/>
            <person name="Mata J.L."/>
            <person name="Ishikawa N.K."/>
            <person name="Vargas-Isla R."/>
            <person name="Ushijima S."/>
            <person name="Smith C.A."/>
            <person name="Ahrendt S."/>
            <person name="Andreopoulos W."/>
            <person name="He G."/>
            <person name="Labutti K."/>
            <person name="Lipzen A."/>
            <person name="Ng V."/>
            <person name="Riley R."/>
            <person name="Sandor L."/>
            <person name="Barry K."/>
            <person name="Martinez A.T."/>
            <person name="Xiao Y."/>
            <person name="Gibbons J.G."/>
            <person name="Terashima K."/>
            <person name="Grigoriev I.V."/>
            <person name="Hibbett D.S."/>
        </authorList>
    </citation>
    <scope>NUCLEOTIDE SEQUENCE</scope>
    <source>
        <strain evidence="2">RHP3577 ss4</strain>
    </source>
</reference>
<evidence type="ECO:0000313" key="2">
    <source>
        <dbReference type="EMBL" id="KAJ4489776.1"/>
    </source>
</evidence>
<protein>
    <submittedName>
        <fullName evidence="2">Uncharacterized protein</fullName>
    </submittedName>
</protein>
<keyword evidence="1" id="KW-1133">Transmembrane helix</keyword>
<organism evidence="2 3">
    <name type="scientific">Lentinula lateritia</name>
    <dbReference type="NCBI Taxonomy" id="40482"/>
    <lineage>
        <taxon>Eukaryota</taxon>
        <taxon>Fungi</taxon>
        <taxon>Dikarya</taxon>
        <taxon>Basidiomycota</taxon>
        <taxon>Agaricomycotina</taxon>
        <taxon>Agaricomycetes</taxon>
        <taxon>Agaricomycetidae</taxon>
        <taxon>Agaricales</taxon>
        <taxon>Marasmiineae</taxon>
        <taxon>Omphalotaceae</taxon>
        <taxon>Lentinula</taxon>
    </lineage>
</organism>
<dbReference type="EMBL" id="JANVFT010000043">
    <property type="protein sequence ID" value="KAJ4489776.1"/>
    <property type="molecule type" value="Genomic_DNA"/>
</dbReference>
<sequence>MTCSHYLYIDSLPKLSLNPSLQPGGWSFSFISLFELKNPVALQQMLTSIVLFLGMLPFTLAAPSKYVSDVVNATQTVNFTSITSGYCGTSSCASFLRPPRTDCNITTCACTDTVSQNLATCLQCGYDNVAGMTLSSAQQYLTNFATACAANGTSVETETLVMKSAEAHLVVNLEIYVSLWAVVFWTISLV</sequence>
<feature type="transmembrane region" description="Helical" evidence="1">
    <location>
        <begin position="41"/>
        <end position="62"/>
    </location>
</feature>
<feature type="transmembrane region" description="Helical" evidence="1">
    <location>
        <begin position="169"/>
        <end position="187"/>
    </location>
</feature>
<name>A0ABQ8VDS8_9AGAR</name>
<gene>
    <name evidence="2" type="ORF">C8R41DRAFT_381531</name>
</gene>
<keyword evidence="1" id="KW-0472">Membrane</keyword>
<dbReference type="Proteomes" id="UP001150217">
    <property type="component" value="Unassembled WGS sequence"/>
</dbReference>
<proteinExistence type="predicted"/>
<evidence type="ECO:0000256" key="1">
    <source>
        <dbReference type="SAM" id="Phobius"/>
    </source>
</evidence>
<accession>A0ABQ8VDS8</accession>